<dbReference type="AlphaFoldDB" id="A0A947GKR7"/>
<gene>
    <name evidence="2" type="ORF">IXB50_03430</name>
</gene>
<name>A0A947GKR7_9CYAN</name>
<proteinExistence type="predicted"/>
<dbReference type="Proteomes" id="UP000717364">
    <property type="component" value="Unassembled WGS sequence"/>
</dbReference>
<feature type="domain" description="ParB-like N-terminal" evidence="1">
    <location>
        <begin position="6"/>
        <end position="78"/>
    </location>
</feature>
<keyword evidence="3" id="KW-1185">Reference proteome</keyword>
<sequence>MSLSEIQTVNIDRIQVNPTKVEASETATFDVEDVHQLPPIKVEPHGQNFYIVNGHHRYRTALKQGKTTMRVVVVNPDDD</sequence>
<dbReference type="Pfam" id="PF02195">
    <property type="entry name" value="ParB_N"/>
    <property type="match status" value="1"/>
</dbReference>
<dbReference type="SUPFAM" id="SSF110849">
    <property type="entry name" value="ParB/Sulfiredoxin"/>
    <property type="match status" value="1"/>
</dbReference>
<evidence type="ECO:0000313" key="3">
    <source>
        <dbReference type="Proteomes" id="UP000717364"/>
    </source>
</evidence>
<protein>
    <submittedName>
        <fullName evidence="2">ParB-like nuclease domain-containing protein</fullName>
    </submittedName>
</protein>
<evidence type="ECO:0000259" key="1">
    <source>
        <dbReference type="Pfam" id="PF02195"/>
    </source>
</evidence>
<comment type="caution">
    <text evidence="2">The sequence shown here is derived from an EMBL/GenBank/DDBJ whole genome shotgun (WGS) entry which is preliminary data.</text>
</comment>
<dbReference type="EMBL" id="JADOES010000004">
    <property type="protein sequence ID" value="MBT9314471.1"/>
    <property type="molecule type" value="Genomic_DNA"/>
</dbReference>
<dbReference type="RefSeq" id="WP_215607539.1">
    <property type="nucleotide sequence ID" value="NZ_JADOES010000004.1"/>
</dbReference>
<dbReference type="Gene3D" id="3.90.1530.10">
    <property type="entry name" value="Conserved hypothetical protein from pyrococcus furiosus pfu- 392566-001, ParB domain"/>
    <property type="match status" value="1"/>
</dbReference>
<reference evidence="2" key="1">
    <citation type="submission" date="2020-11" db="EMBL/GenBank/DDBJ databases">
        <authorList>
            <person name="Konstantinou D."/>
            <person name="Gkelis S."/>
            <person name="Popin R."/>
            <person name="Fewer D."/>
            <person name="Sivonen K."/>
        </authorList>
    </citation>
    <scope>NUCLEOTIDE SEQUENCE</scope>
    <source>
        <strain evidence="2">TAU-MAC 1115</strain>
    </source>
</reference>
<organism evidence="2 3">
    <name type="scientific">Leptothoe spongobia TAU-MAC 1115</name>
    <dbReference type="NCBI Taxonomy" id="1967444"/>
    <lineage>
        <taxon>Bacteria</taxon>
        <taxon>Bacillati</taxon>
        <taxon>Cyanobacteriota</taxon>
        <taxon>Cyanophyceae</taxon>
        <taxon>Nodosilineales</taxon>
        <taxon>Cymatolegaceae</taxon>
        <taxon>Leptothoe</taxon>
        <taxon>Leptothoe spongobia</taxon>
    </lineage>
</organism>
<evidence type="ECO:0000313" key="2">
    <source>
        <dbReference type="EMBL" id="MBT9314471.1"/>
    </source>
</evidence>
<accession>A0A947GKR7</accession>
<reference evidence="2" key="2">
    <citation type="journal article" date="2021" name="Mar. Drugs">
        <title>Genome Reduction and Secondary Metabolism of the Marine Sponge-Associated Cyanobacterium Leptothoe.</title>
        <authorList>
            <person name="Konstantinou D."/>
            <person name="Popin R.V."/>
            <person name="Fewer D.P."/>
            <person name="Sivonen K."/>
            <person name="Gkelis S."/>
        </authorList>
    </citation>
    <scope>NUCLEOTIDE SEQUENCE</scope>
    <source>
        <strain evidence="2">TAU-MAC 1115</strain>
    </source>
</reference>
<dbReference type="InterPro" id="IPR036086">
    <property type="entry name" value="ParB/Sulfiredoxin_sf"/>
</dbReference>
<dbReference type="InterPro" id="IPR003115">
    <property type="entry name" value="ParB_N"/>
</dbReference>